<dbReference type="SUPFAM" id="SSF51905">
    <property type="entry name" value="FAD/NAD(P)-binding domain"/>
    <property type="match status" value="1"/>
</dbReference>
<name>A0A0A7ERL2_MONRU</name>
<proteinExistence type="predicted"/>
<dbReference type="AlphaFoldDB" id="A0A0A7ERL2"/>
<dbReference type="Pfam" id="PF13450">
    <property type="entry name" value="NAD_binding_8"/>
    <property type="match status" value="1"/>
</dbReference>
<dbReference type="SMR" id="A0A0A7ERL2"/>
<protein>
    <submittedName>
        <fullName evidence="2">CtnDup1</fullName>
    </submittedName>
</protein>
<evidence type="ECO:0000313" key="2">
    <source>
        <dbReference type="EMBL" id="AIY68803.1"/>
    </source>
</evidence>
<keyword evidence="1" id="KW-0732">Signal</keyword>
<dbReference type="EMBL" id="KM496563">
    <property type="protein sequence ID" value="AIY68803.1"/>
    <property type="molecule type" value="Genomic_DNA"/>
</dbReference>
<sequence>MNRLLGLSASLSLVHLAIQPANGQDIFDSSHYASKDVITRNVAVIGGGSSGTYGAINLRKCGQSVVLVEKEAVLGGHTNTYTDPATGTTIDYGVQAFWNISVTRDYLAHLGVPTTQYTGDQRTDVYADFQTGQRLTVTSSSNYTAYLEQLQKYPYLEYSWGLPSPVPGDLLLPFAEFLEEYHLEDVGYNVYFGAQGLSNVLDQLTVNVFKIFDASFIDALNGGDVRGVHSNGEIYARASAVLGTDVLFSSQVVAASRPVNGTGVRLVVRTPTGNKLVVASKLLVSIPPLLDNMKPFDLTDRESSLFSRWDYSGYYTMLVNNTGLPSGYRFCNANAVTLSNIPKLPAPYQVTETKVPGIFYIWYGSPYAMEEAAVKDDVTAVIRRLQGTVHANGSAVPQFLAFNSHTPFKLVVDADSIRDGFYRDLEALQGYRNTWYTGAAVISHSSAILWNFTDALLPRMIAA</sequence>
<dbReference type="Gene3D" id="3.50.50.60">
    <property type="entry name" value="FAD/NAD(P)-binding domain"/>
    <property type="match status" value="1"/>
</dbReference>
<organism evidence="2">
    <name type="scientific">Monascus ruber</name>
    <name type="common">Mold</name>
    <dbReference type="NCBI Taxonomy" id="89489"/>
    <lineage>
        <taxon>Eukaryota</taxon>
        <taxon>Fungi</taxon>
        <taxon>Dikarya</taxon>
        <taxon>Ascomycota</taxon>
        <taxon>Pezizomycotina</taxon>
        <taxon>Eurotiomycetes</taxon>
        <taxon>Eurotiomycetidae</taxon>
        <taxon>Eurotiales</taxon>
        <taxon>Aspergillaceae</taxon>
        <taxon>Monascus</taxon>
    </lineage>
</organism>
<dbReference type="InterPro" id="IPR036188">
    <property type="entry name" value="FAD/NAD-bd_sf"/>
</dbReference>
<feature type="chain" id="PRO_5002027213" evidence="1">
    <location>
        <begin position="24"/>
        <end position="463"/>
    </location>
</feature>
<feature type="signal peptide" evidence="1">
    <location>
        <begin position="1"/>
        <end position="23"/>
    </location>
</feature>
<gene>
    <name evidence="2" type="primary">ctnDup1</name>
</gene>
<dbReference type="Gene3D" id="1.10.405.20">
    <property type="match status" value="1"/>
</dbReference>
<dbReference type="Gene3D" id="3.30.70.1990">
    <property type="match status" value="1"/>
</dbReference>
<reference evidence="2" key="1">
    <citation type="submission" date="2014-09" db="EMBL/GenBank/DDBJ databases">
        <title>LaeA, a regulator of secondary metabolism in Monascus ruber M7.</title>
        <authorList>
            <person name="Liu Q."/>
            <person name="Chen F."/>
        </authorList>
    </citation>
    <scope>NUCLEOTIDE SEQUENCE</scope>
    <source>
        <strain evidence="2">M7</strain>
    </source>
</reference>
<accession>A0A0A7ERL2</accession>
<evidence type="ECO:0000256" key="1">
    <source>
        <dbReference type="SAM" id="SignalP"/>
    </source>
</evidence>